<feature type="region of interest" description="Disordered" evidence="1">
    <location>
        <begin position="1"/>
        <end position="47"/>
    </location>
</feature>
<dbReference type="PANTHER" id="PTHR24359">
    <property type="entry name" value="SERINE/THREONINE-PROTEIN KINASE SBK1"/>
    <property type="match status" value="1"/>
</dbReference>
<evidence type="ECO:0000256" key="1">
    <source>
        <dbReference type="SAM" id="MobiDB-lite"/>
    </source>
</evidence>
<name>A0AAI8VMD5_9PEZI</name>
<dbReference type="Proteomes" id="UP001295740">
    <property type="component" value="Unassembled WGS sequence"/>
</dbReference>
<dbReference type="InterPro" id="IPR011009">
    <property type="entry name" value="Kinase-like_dom_sf"/>
</dbReference>
<gene>
    <name evidence="3" type="ORF">KHLLAP_LOCUS8048</name>
</gene>
<evidence type="ECO:0000313" key="3">
    <source>
        <dbReference type="EMBL" id="CAJ2507580.1"/>
    </source>
</evidence>
<dbReference type="PROSITE" id="PS50011">
    <property type="entry name" value="PROTEIN_KINASE_DOM"/>
    <property type="match status" value="1"/>
</dbReference>
<dbReference type="InterPro" id="IPR000719">
    <property type="entry name" value="Prot_kinase_dom"/>
</dbReference>
<proteinExistence type="predicted"/>
<reference evidence="3" key="1">
    <citation type="submission" date="2023-10" db="EMBL/GenBank/DDBJ databases">
        <authorList>
            <person name="Hackl T."/>
        </authorList>
    </citation>
    <scope>NUCLEOTIDE SEQUENCE</scope>
</reference>
<dbReference type="PANTHER" id="PTHR24359:SF37">
    <property type="entry name" value="PROTEIN KINASE DOMAIN-CONTAINING PROTEIN"/>
    <property type="match status" value="1"/>
</dbReference>
<dbReference type="Pfam" id="PF00069">
    <property type="entry name" value="Pkinase"/>
    <property type="match status" value="1"/>
</dbReference>
<protein>
    <submittedName>
        <fullName evidence="3">Uu.00g087660.m01.CDS01</fullName>
    </submittedName>
</protein>
<evidence type="ECO:0000313" key="4">
    <source>
        <dbReference type="Proteomes" id="UP001295740"/>
    </source>
</evidence>
<accession>A0AAI8VMD5</accession>
<feature type="domain" description="Protein kinase" evidence="2">
    <location>
        <begin position="247"/>
        <end position="597"/>
    </location>
</feature>
<sequence length="605" mass="69309">MAPSKKRHGLDNPERVDQIPHRGEKFDRARSRSIPRRPPRQSAPKAIRRDEAVDFLEDIASELDDAKVQCDFDFDSSKSFLPRRKILEILTPERVRQIVGCLSCFEQSSNKDQIATDIYYGSGGGSRRPCLRLLAVLIGIEKAEDIQKLMNDGMSDACLPMGIPPGTSGKLLFCEHHRTAHKTINKYRRLETRQNFSHWSYSLVSPFIQGDKKVHAHYVLHPGDVLPMKVARKVEKDDGSAYALGASEANSVNLYGGFSDVYKVSIDRSHYDFADDHGMRHPRGFFALKKLTSNSRDNFDLELSSLLFSMDQYPGDKRRKHLIQILATFEMPNIAVAGSTYYLLFDWAEGSLSDFWHRNSQYVGDKTHCRWMIQQFYEITEALGCVHNERLQTLTSLNDSRFNDDGLYGRHGDIKPGNLLWFRSTTDSLVLSDFGLGRLHTQVSRSKQVPGLLDRSPTYRAPEFDLPHGLVSRVSDIFSLGCVFLEYITWFMRGLDTMQTVFPESRLEDDVHGFQADVFFTIRKDSRGTLRPELKDVVKKWIKDLQADENCSCFLDQLLDIIKDKMLQPDPKKRIESGLLIKQMKSLRRACEDNPSFYLKTKKES</sequence>
<comment type="caution">
    <text evidence="3">The sequence shown here is derived from an EMBL/GenBank/DDBJ whole genome shotgun (WGS) entry which is preliminary data.</text>
</comment>
<dbReference type="EMBL" id="CAUWAG010000010">
    <property type="protein sequence ID" value="CAJ2507580.1"/>
    <property type="molecule type" value="Genomic_DNA"/>
</dbReference>
<dbReference type="GO" id="GO:0005524">
    <property type="term" value="F:ATP binding"/>
    <property type="evidence" value="ECO:0007669"/>
    <property type="project" value="InterPro"/>
</dbReference>
<organism evidence="3 4">
    <name type="scientific">Anthostomella pinea</name>
    <dbReference type="NCBI Taxonomy" id="933095"/>
    <lineage>
        <taxon>Eukaryota</taxon>
        <taxon>Fungi</taxon>
        <taxon>Dikarya</taxon>
        <taxon>Ascomycota</taxon>
        <taxon>Pezizomycotina</taxon>
        <taxon>Sordariomycetes</taxon>
        <taxon>Xylariomycetidae</taxon>
        <taxon>Xylariales</taxon>
        <taxon>Xylariaceae</taxon>
        <taxon>Anthostomella</taxon>
    </lineage>
</organism>
<dbReference type="SUPFAM" id="SSF56112">
    <property type="entry name" value="Protein kinase-like (PK-like)"/>
    <property type="match status" value="1"/>
</dbReference>
<dbReference type="GO" id="GO:0004674">
    <property type="term" value="F:protein serine/threonine kinase activity"/>
    <property type="evidence" value="ECO:0007669"/>
    <property type="project" value="TreeGrafter"/>
</dbReference>
<keyword evidence="4" id="KW-1185">Reference proteome</keyword>
<dbReference type="AlphaFoldDB" id="A0AAI8VMD5"/>
<dbReference type="Gene3D" id="1.10.510.10">
    <property type="entry name" value="Transferase(Phosphotransferase) domain 1"/>
    <property type="match status" value="1"/>
</dbReference>
<dbReference type="SMART" id="SM00220">
    <property type="entry name" value="S_TKc"/>
    <property type="match status" value="1"/>
</dbReference>
<feature type="compositionally biased region" description="Basic and acidic residues" evidence="1">
    <location>
        <begin position="9"/>
        <end position="30"/>
    </location>
</feature>
<evidence type="ECO:0000259" key="2">
    <source>
        <dbReference type="PROSITE" id="PS50011"/>
    </source>
</evidence>